<evidence type="ECO:0000256" key="5">
    <source>
        <dbReference type="ARBA" id="ARBA00022933"/>
    </source>
</evidence>
<evidence type="ECO:0000259" key="8">
    <source>
        <dbReference type="Pfam" id="PF08806"/>
    </source>
</evidence>
<dbReference type="Gene3D" id="3.40.30.50">
    <property type="entry name" value="Sep15/SelM thioredoxin-like domain, active-site redox motif"/>
    <property type="match status" value="1"/>
</dbReference>
<keyword evidence="4" id="KW-0256">Endoplasmic reticulum</keyword>
<organism evidence="9">
    <name type="scientific">Steinernema carpocapsae</name>
    <name type="common">Entomopathogenic nematode</name>
    <dbReference type="NCBI Taxonomy" id="34508"/>
    <lineage>
        <taxon>Eukaryota</taxon>
        <taxon>Metazoa</taxon>
        <taxon>Ecdysozoa</taxon>
        <taxon>Nematoda</taxon>
        <taxon>Chromadorea</taxon>
        <taxon>Rhabditida</taxon>
        <taxon>Tylenchina</taxon>
        <taxon>Panagrolaimomorpha</taxon>
        <taxon>Strongyloidoidea</taxon>
        <taxon>Steinernematidae</taxon>
        <taxon>Steinernema</taxon>
    </lineage>
</organism>
<dbReference type="AlphaFoldDB" id="A0A4U5NDX6"/>
<protein>
    <recommendedName>
        <fullName evidence="6">Selenoprotein F</fullName>
    </recommendedName>
</protein>
<evidence type="ECO:0000256" key="7">
    <source>
        <dbReference type="SAM" id="SignalP"/>
    </source>
</evidence>
<accession>A0A4U5NDX6</accession>
<proteinExistence type="inferred from homology"/>
<name>A0A4U5NDX6_STECR</name>
<dbReference type="Pfam" id="PF08806">
    <property type="entry name" value="Sep15_SelM"/>
    <property type="match status" value="1"/>
</dbReference>
<dbReference type="PANTHER" id="PTHR13077:SF6">
    <property type="entry name" value="SELENOPROTEIN F"/>
    <property type="match status" value="1"/>
</dbReference>
<dbReference type="InterPro" id="IPR039992">
    <property type="entry name" value="Sep15_SelM"/>
</dbReference>
<comment type="similarity">
    <text evidence="2">Belongs to the selenoprotein M/F family.</text>
</comment>
<keyword evidence="3 7" id="KW-0732">Signal</keyword>
<feature type="chain" id="PRO_5020504923" description="Selenoprotein F" evidence="7">
    <location>
        <begin position="21"/>
        <end position="154"/>
    </location>
</feature>
<dbReference type="OrthoDB" id="1910009at2759"/>
<gene>
    <name evidence="9" type="ORF">L596_015097</name>
</gene>
<feature type="signal peptide" evidence="7">
    <location>
        <begin position="1"/>
        <end position="20"/>
    </location>
</feature>
<reference evidence="9" key="1">
    <citation type="submission" date="2013-11" db="EMBL/GenBank/DDBJ databases">
        <authorList>
            <person name="Sternberg P."/>
            <person name="Dillman A."/>
            <person name="Macchietto M."/>
        </authorList>
    </citation>
    <scope>NUCLEOTIDE SEQUENCE</scope>
    <source>
        <strain evidence="9">ALL</strain>
    </source>
</reference>
<evidence type="ECO:0000256" key="4">
    <source>
        <dbReference type="ARBA" id="ARBA00022824"/>
    </source>
</evidence>
<evidence type="ECO:0000313" key="9">
    <source>
        <dbReference type="EMBL" id="TKR81177.1"/>
    </source>
</evidence>
<evidence type="ECO:0000256" key="3">
    <source>
        <dbReference type="ARBA" id="ARBA00022729"/>
    </source>
</evidence>
<sequence length="154" mass="17778">MKSFFAVLTVLLALLNVVWADYELTTEECKELGFNRDSLKCSTCSTLVKFELEEMLSDCRACCKSEENSSSNHEKYPMAHIEVCECNLARFPQVQAFVKSNMVNQWGSNVKVRHVRGVLPTIVLKNYDGESKKFNIEKWDTDTITDFLNNWIDY</sequence>
<reference evidence="9" key="2">
    <citation type="journal article" date="2015" name="Genome Biol.">
        <title>Comparative genomics of Steinernema reveals deeply conserved gene regulatory networks.</title>
        <authorList>
            <person name="Dillman A.R."/>
            <person name="Macchietto M."/>
            <person name="Porter C.F."/>
            <person name="Rogers A."/>
            <person name="Williams B."/>
            <person name="Antoshechkin I."/>
            <person name="Lee M.M."/>
            <person name="Goodwin Z."/>
            <person name="Lu X."/>
            <person name="Lewis E.E."/>
            <person name="Goodrich-Blair H."/>
            <person name="Stock S.P."/>
            <person name="Adams B.J."/>
            <person name="Sternberg P.W."/>
            <person name="Mortazavi A."/>
        </authorList>
    </citation>
    <scope>NUCLEOTIDE SEQUENCE [LARGE SCALE GENOMIC DNA]</scope>
    <source>
        <strain evidence="9">ALL</strain>
    </source>
</reference>
<dbReference type="GO" id="GO:0016491">
    <property type="term" value="F:oxidoreductase activity"/>
    <property type="evidence" value="ECO:0007669"/>
    <property type="project" value="TreeGrafter"/>
</dbReference>
<dbReference type="InterPro" id="IPR038219">
    <property type="entry name" value="Sep15/SelM_sf"/>
</dbReference>
<dbReference type="InterPro" id="IPR014912">
    <property type="entry name" value="Sep15_SelM_dom"/>
</dbReference>
<feature type="domain" description="Selenoprotein F/M" evidence="8">
    <location>
        <begin position="80"/>
        <end position="150"/>
    </location>
</feature>
<evidence type="ECO:0000256" key="1">
    <source>
        <dbReference type="ARBA" id="ARBA00004319"/>
    </source>
</evidence>
<comment type="subcellular location">
    <subcellularLocation>
        <location evidence="1">Endoplasmic reticulum lumen</location>
    </subcellularLocation>
</comment>
<dbReference type="InterPro" id="IPR036249">
    <property type="entry name" value="Thioredoxin-like_sf"/>
</dbReference>
<keyword evidence="5" id="KW-0712">Selenocysteine</keyword>
<reference evidence="9" key="3">
    <citation type="journal article" date="2019" name="G3 (Bethesda)">
        <title>Hybrid Assembly of the Genome of the Entomopathogenic Nematode Steinernema carpocapsae Identifies the X-Chromosome.</title>
        <authorList>
            <person name="Serra L."/>
            <person name="Macchietto M."/>
            <person name="Macias-Munoz A."/>
            <person name="McGill C.J."/>
            <person name="Rodriguez I.M."/>
            <person name="Rodriguez B."/>
            <person name="Murad R."/>
            <person name="Mortazavi A."/>
        </authorList>
    </citation>
    <scope>NUCLEOTIDE SEQUENCE</scope>
    <source>
        <strain evidence="9">ALL</strain>
    </source>
</reference>
<dbReference type="STRING" id="34508.A0A4U5NDX6"/>
<comment type="caution">
    <text evidence="9">The sequence shown here is derived from an EMBL/GenBank/DDBJ whole genome shotgun (WGS) entry which is preliminary data.</text>
</comment>
<dbReference type="PANTHER" id="PTHR13077">
    <property type="entry name" value="SELENOPROTEIN F"/>
    <property type="match status" value="1"/>
</dbReference>
<dbReference type="EMBL" id="AZBU02000004">
    <property type="protein sequence ID" value="TKR81177.1"/>
    <property type="molecule type" value="Genomic_DNA"/>
</dbReference>
<dbReference type="SUPFAM" id="SSF52833">
    <property type="entry name" value="Thioredoxin-like"/>
    <property type="match status" value="1"/>
</dbReference>
<dbReference type="GO" id="GO:0005788">
    <property type="term" value="C:endoplasmic reticulum lumen"/>
    <property type="evidence" value="ECO:0007669"/>
    <property type="project" value="UniProtKB-SubCell"/>
</dbReference>
<evidence type="ECO:0000256" key="2">
    <source>
        <dbReference type="ARBA" id="ARBA00005742"/>
    </source>
</evidence>
<evidence type="ECO:0000256" key="6">
    <source>
        <dbReference type="ARBA" id="ARBA00040775"/>
    </source>
</evidence>